<accession>A0A2P2R241</accession>
<organism evidence="1">
    <name type="scientific">Rhizophora mucronata</name>
    <name type="common">Asiatic mangrove</name>
    <dbReference type="NCBI Taxonomy" id="61149"/>
    <lineage>
        <taxon>Eukaryota</taxon>
        <taxon>Viridiplantae</taxon>
        <taxon>Streptophyta</taxon>
        <taxon>Embryophyta</taxon>
        <taxon>Tracheophyta</taxon>
        <taxon>Spermatophyta</taxon>
        <taxon>Magnoliopsida</taxon>
        <taxon>eudicotyledons</taxon>
        <taxon>Gunneridae</taxon>
        <taxon>Pentapetalae</taxon>
        <taxon>rosids</taxon>
        <taxon>fabids</taxon>
        <taxon>Malpighiales</taxon>
        <taxon>Rhizophoraceae</taxon>
        <taxon>Rhizophora</taxon>
    </lineage>
</organism>
<sequence>MIDVHVTKFFLSIEISSENFNALTKQPHFA</sequence>
<proteinExistence type="predicted"/>
<dbReference type="AlphaFoldDB" id="A0A2P2R241"/>
<name>A0A2P2R241_RHIMU</name>
<reference evidence="1" key="1">
    <citation type="submission" date="2018-02" db="EMBL/GenBank/DDBJ databases">
        <title>Rhizophora mucronata_Transcriptome.</title>
        <authorList>
            <person name="Meera S.P."/>
            <person name="Sreeshan A."/>
            <person name="Augustine A."/>
        </authorList>
    </citation>
    <scope>NUCLEOTIDE SEQUENCE</scope>
    <source>
        <tissue evidence="1">Leaf</tissue>
    </source>
</reference>
<dbReference type="EMBL" id="GGEC01092839">
    <property type="protein sequence ID" value="MBX73323.1"/>
    <property type="molecule type" value="Transcribed_RNA"/>
</dbReference>
<protein>
    <submittedName>
        <fullName evidence="1">Uncharacterized protein</fullName>
    </submittedName>
</protein>
<evidence type="ECO:0000313" key="1">
    <source>
        <dbReference type="EMBL" id="MBX73323.1"/>
    </source>
</evidence>